<dbReference type="RefSeq" id="WP_185380476.1">
    <property type="nucleotide sequence ID" value="NZ_JAASTW010000001.1"/>
</dbReference>
<name>A0A7X0X4V9_9LIST</name>
<dbReference type="AlphaFoldDB" id="A0A7X0X4V9"/>
<comment type="caution">
    <text evidence="3">The sequence shown here is derived from an EMBL/GenBank/DDBJ whole genome shotgun (WGS) entry which is preliminary data.</text>
</comment>
<evidence type="ECO:0000259" key="2">
    <source>
        <dbReference type="Pfam" id="PF06863"/>
    </source>
</evidence>
<dbReference type="SUPFAM" id="SSF160935">
    <property type="entry name" value="VPA0735-like"/>
    <property type="match status" value="1"/>
</dbReference>
<dbReference type="InterPro" id="IPR010621">
    <property type="entry name" value="DUF1214"/>
</dbReference>
<sequence>MGNNLNVNAETVKESYVYLLSRYLVLRQENFDINEDKVPYNVLKQNTIAPADANFVNPNFDVVYSETWIAVDDEHAVILEVPEIKGRYYTVQLLDGWGEVVTNINERNYPEHPFGKFAFIKQGTSPVIPADAVKIELPAEKVKLLLRVEQKGDPDGAVKLQQQFKLDAPAGIKIQEPLEIPTFTNATFLMEEIYNNLETILASYPDKMPKAAEFQAKAKKVADYIALGDEQGAEVKNLIIKEAIPYFLAGAKGFGTQKGGWSVTYVAGAFENDILARCIINFGGLWANTIDEALYFIGQTDSNKEMLSGDNTYKIHFTKEELPEKLVNSFWSITMYSVPDYHVIPNKLNKFSINNYSNTKLNEDGSLTLFLAPEQPADVAEENWLPTEKGRDFSLNFRLYVAKQEVLDGEVFLPPLERI</sequence>
<reference evidence="3 4" key="1">
    <citation type="submission" date="2020-03" db="EMBL/GenBank/DDBJ databases">
        <title>Soil Listeria distribution.</title>
        <authorList>
            <person name="Liao J."/>
            <person name="Wiedmann M."/>
        </authorList>
    </citation>
    <scope>NUCLEOTIDE SEQUENCE [LARGE SCALE GENOMIC DNA]</scope>
    <source>
        <strain evidence="3 4">FSL L7-1554</strain>
    </source>
</reference>
<feature type="domain" description="DUF1214" evidence="1">
    <location>
        <begin position="292"/>
        <end position="403"/>
    </location>
</feature>
<dbReference type="InterPro" id="IPR037050">
    <property type="entry name" value="DUF1254_sf"/>
</dbReference>
<evidence type="ECO:0000313" key="4">
    <source>
        <dbReference type="Proteomes" id="UP000561617"/>
    </source>
</evidence>
<evidence type="ECO:0000313" key="3">
    <source>
        <dbReference type="EMBL" id="MBC1487688.1"/>
    </source>
</evidence>
<accession>A0A7X0X4V9</accession>
<evidence type="ECO:0000259" key="1">
    <source>
        <dbReference type="Pfam" id="PF06742"/>
    </source>
</evidence>
<protein>
    <submittedName>
        <fullName evidence="3">DUF1254 domain-containing protein</fullName>
    </submittedName>
</protein>
<dbReference type="Gene3D" id="2.60.40.1610">
    <property type="entry name" value="Domain of unknown function DUF1254"/>
    <property type="match status" value="1"/>
</dbReference>
<feature type="domain" description="DUF1254" evidence="2">
    <location>
        <begin position="46"/>
        <end position="167"/>
    </location>
</feature>
<dbReference type="Proteomes" id="UP000561617">
    <property type="component" value="Unassembled WGS sequence"/>
</dbReference>
<gene>
    <name evidence="3" type="ORF">HCJ38_01440</name>
</gene>
<dbReference type="PANTHER" id="PTHR36509:SF2">
    <property type="entry name" value="BLL3101 PROTEIN"/>
    <property type="match status" value="1"/>
</dbReference>
<organism evidence="3 4">
    <name type="scientific">Listeria immobilis</name>
    <dbReference type="NCBI Taxonomy" id="2713502"/>
    <lineage>
        <taxon>Bacteria</taxon>
        <taxon>Bacillati</taxon>
        <taxon>Bacillota</taxon>
        <taxon>Bacilli</taxon>
        <taxon>Bacillales</taxon>
        <taxon>Listeriaceae</taxon>
        <taxon>Listeria</taxon>
    </lineage>
</organism>
<dbReference type="Pfam" id="PF06742">
    <property type="entry name" value="DUF1214"/>
    <property type="match status" value="1"/>
</dbReference>
<dbReference type="PANTHER" id="PTHR36509">
    <property type="entry name" value="BLL3101 PROTEIN"/>
    <property type="match status" value="1"/>
</dbReference>
<dbReference type="Gene3D" id="2.60.120.600">
    <property type="entry name" value="Domain of unknown function DUF1214, C-terminal domain"/>
    <property type="match status" value="1"/>
</dbReference>
<dbReference type="EMBL" id="JAASTW010000001">
    <property type="protein sequence ID" value="MBC1487688.1"/>
    <property type="molecule type" value="Genomic_DNA"/>
</dbReference>
<proteinExistence type="predicted"/>
<dbReference type="InterPro" id="IPR010679">
    <property type="entry name" value="DUF1254"/>
</dbReference>
<dbReference type="InterPro" id="IPR037049">
    <property type="entry name" value="DUF1214_C_sf"/>
</dbReference>
<dbReference type="Pfam" id="PF06863">
    <property type="entry name" value="DUF1254"/>
    <property type="match status" value="1"/>
</dbReference>